<dbReference type="STRING" id="318479.A0A0N4UCD7"/>
<dbReference type="OrthoDB" id="5870064at2759"/>
<reference evidence="5" key="1">
    <citation type="submission" date="2017-02" db="UniProtKB">
        <authorList>
            <consortium name="WormBaseParasite"/>
        </authorList>
    </citation>
    <scope>IDENTIFICATION</scope>
</reference>
<dbReference type="Pfam" id="PF04870">
    <property type="entry name" value="Moulting_cycle"/>
    <property type="match status" value="1"/>
</dbReference>
<gene>
    <name evidence="2" type="ORF">DME_LOCUS547</name>
</gene>
<dbReference type="WBParaSite" id="DME_0000492601-mRNA-1">
    <property type="protein sequence ID" value="DME_0000492601-mRNA-1"/>
    <property type="gene ID" value="DME_0000492601"/>
</dbReference>
<evidence type="ECO:0000256" key="1">
    <source>
        <dbReference type="SAM" id="MobiDB-lite"/>
    </source>
</evidence>
<evidence type="ECO:0000313" key="5">
    <source>
        <dbReference type="WBParaSite" id="DME_0000492601-mRNA-1"/>
    </source>
</evidence>
<organism evidence="3 5">
    <name type="scientific">Dracunculus medinensis</name>
    <name type="common">Guinea worm</name>
    <dbReference type="NCBI Taxonomy" id="318479"/>
    <lineage>
        <taxon>Eukaryota</taxon>
        <taxon>Metazoa</taxon>
        <taxon>Ecdysozoa</taxon>
        <taxon>Nematoda</taxon>
        <taxon>Chromadorea</taxon>
        <taxon>Rhabditida</taxon>
        <taxon>Spirurina</taxon>
        <taxon>Dracunculoidea</taxon>
        <taxon>Dracunculidae</taxon>
        <taxon>Dracunculus</taxon>
    </lineage>
</organism>
<name>A0A0N4UCD7_DRAME</name>
<feature type="region of interest" description="Disordered" evidence="1">
    <location>
        <begin position="470"/>
        <end position="495"/>
    </location>
</feature>
<keyword evidence="4" id="KW-1185">Reference proteome</keyword>
<sequence>MSRIQQTKFYSRDVKRLTNKAAMKSYSSMNKGDNKSPVRRSLHELIKQDKYEASQLRIKRSVLLNTQKAHMIRKKQKNEYYGKNLVKLRKIRDYFIQIDEINAYVKKMNDENIRFLRRVNFPVESVVKDISGAHENELLKDIVFTLNSFLGKRNEESISILSPKLFSFARSDSNRSKVLSPTLFSFRREGLFSIPELVALIGTNFPMVSDKDDANSQLLDFIIDITGASTILDKLYSLLEDDIREIDEIKYPLVQRLIQNGRNWITVTESYTGSNSNDSIRLVSDKQKWDIRSRGYTYLEPFQLNVLYDYQDLQSLQLDLNSYGNMSETEREERSEWQIRCLASLSNDNDRQYRSRQKRQGVPEDLSDQLIILRPFAFANFLAHGIAFEVHLLSPSAFINEILLPQAFIVSILSPHLASDEGVGMLILSPHIMSPRILSKDFMLVEVCCFLSIQFWDTMHVLSPEIFEAPESEKTESKSDGNEESHENTENSKFY</sequence>
<dbReference type="Proteomes" id="UP000038040">
    <property type="component" value="Unplaced"/>
</dbReference>
<reference evidence="2 4" key="2">
    <citation type="submission" date="2018-11" db="EMBL/GenBank/DDBJ databases">
        <authorList>
            <consortium name="Pathogen Informatics"/>
        </authorList>
    </citation>
    <scope>NUCLEOTIDE SEQUENCE [LARGE SCALE GENOMIC DNA]</scope>
</reference>
<evidence type="ECO:0000313" key="3">
    <source>
        <dbReference type="Proteomes" id="UP000038040"/>
    </source>
</evidence>
<dbReference type="PANTHER" id="PTHR21523:SF38">
    <property type="entry name" value="MLT-TEN (MLT-10) RELATED"/>
    <property type="match status" value="1"/>
</dbReference>
<dbReference type="PANTHER" id="PTHR21523">
    <property type="match status" value="1"/>
</dbReference>
<protein>
    <submittedName>
        <fullName evidence="5">HECT domain-containing protein</fullName>
    </submittedName>
</protein>
<evidence type="ECO:0000313" key="2">
    <source>
        <dbReference type="EMBL" id="VDN50574.1"/>
    </source>
</evidence>
<dbReference type="Proteomes" id="UP000274756">
    <property type="component" value="Unassembled WGS sequence"/>
</dbReference>
<dbReference type="InterPro" id="IPR006954">
    <property type="entry name" value="Mlt-10-like"/>
</dbReference>
<proteinExistence type="predicted"/>
<accession>A0A0N4UCD7</accession>
<feature type="compositionally biased region" description="Basic and acidic residues" evidence="1">
    <location>
        <begin position="471"/>
        <end position="495"/>
    </location>
</feature>
<evidence type="ECO:0000313" key="4">
    <source>
        <dbReference type="Proteomes" id="UP000274756"/>
    </source>
</evidence>
<dbReference type="EMBL" id="UYYG01000004">
    <property type="protein sequence ID" value="VDN50574.1"/>
    <property type="molecule type" value="Genomic_DNA"/>
</dbReference>
<dbReference type="AlphaFoldDB" id="A0A0N4UCD7"/>